<feature type="transmembrane region" description="Helical" evidence="2">
    <location>
        <begin position="168"/>
        <end position="196"/>
    </location>
</feature>
<keyword evidence="2" id="KW-1133">Transmembrane helix</keyword>
<proteinExistence type="predicted"/>
<name>A0ABQ4Y7Q4_9ASTR</name>
<feature type="domain" description="Tf2-1-like SH3-like" evidence="3">
    <location>
        <begin position="53"/>
        <end position="89"/>
    </location>
</feature>
<comment type="caution">
    <text evidence="4">The sequence shown here is derived from an EMBL/GenBank/DDBJ whole genome shotgun (WGS) entry which is preliminary data.</text>
</comment>
<dbReference type="EMBL" id="BQNB010010135">
    <property type="protein sequence ID" value="GJS73177.1"/>
    <property type="molecule type" value="Genomic_DNA"/>
</dbReference>
<reference evidence="4" key="1">
    <citation type="journal article" date="2022" name="Int. J. Mol. Sci.">
        <title>Draft Genome of Tanacetum Coccineum: Genomic Comparison of Closely Related Tanacetum-Family Plants.</title>
        <authorList>
            <person name="Yamashiro T."/>
            <person name="Shiraishi A."/>
            <person name="Nakayama K."/>
            <person name="Satake H."/>
        </authorList>
    </citation>
    <scope>NUCLEOTIDE SEQUENCE</scope>
</reference>
<protein>
    <recommendedName>
        <fullName evidence="3">Tf2-1-like SH3-like domain-containing protein</fullName>
    </recommendedName>
</protein>
<evidence type="ECO:0000259" key="3">
    <source>
        <dbReference type="Pfam" id="PF24626"/>
    </source>
</evidence>
<keyword evidence="5" id="KW-1185">Reference proteome</keyword>
<keyword evidence="2" id="KW-0812">Transmembrane</keyword>
<organism evidence="4 5">
    <name type="scientific">Tanacetum coccineum</name>
    <dbReference type="NCBI Taxonomy" id="301880"/>
    <lineage>
        <taxon>Eukaryota</taxon>
        <taxon>Viridiplantae</taxon>
        <taxon>Streptophyta</taxon>
        <taxon>Embryophyta</taxon>
        <taxon>Tracheophyta</taxon>
        <taxon>Spermatophyta</taxon>
        <taxon>Magnoliopsida</taxon>
        <taxon>eudicotyledons</taxon>
        <taxon>Gunneridae</taxon>
        <taxon>Pentapetalae</taxon>
        <taxon>asterids</taxon>
        <taxon>campanulids</taxon>
        <taxon>Asterales</taxon>
        <taxon>Asteraceae</taxon>
        <taxon>Asteroideae</taxon>
        <taxon>Anthemideae</taxon>
        <taxon>Anthemidinae</taxon>
        <taxon>Tanacetum</taxon>
    </lineage>
</organism>
<sequence length="300" mass="34543">MLAASGVNLWVVWGRSSMKRMKRALLMQSRAMKLSNIPVGFKDVYNRVDGFPHPFKVLAKISPMAYTLEFSEELKGIHSTFHVLNLKKCLAEGEVVVLLEEIQLDDKLHMIEEPVEIVDKEVITDVWIGWVRLPSVCEIIGSDGEYNEQDVARLREIVIPLHKPYNSLLYVAGLSLSWKFIFLTMHLFWLLFFAILTMAEFQRLLDLHGCKITVRTLLTAGAALETHLSAPTARIENVPTKTGEMETAEVACGKVLAEKEKRKEKLRLKQPPSGNFHPNETQLKPHDGFKWWQRHDWWWQ</sequence>
<evidence type="ECO:0000256" key="1">
    <source>
        <dbReference type="SAM" id="MobiDB-lite"/>
    </source>
</evidence>
<evidence type="ECO:0000313" key="4">
    <source>
        <dbReference type="EMBL" id="GJS73177.1"/>
    </source>
</evidence>
<dbReference type="Proteomes" id="UP001151760">
    <property type="component" value="Unassembled WGS sequence"/>
</dbReference>
<feature type="region of interest" description="Disordered" evidence="1">
    <location>
        <begin position="263"/>
        <end position="282"/>
    </location>
</feature>
<evidence type="ECO:0000313" key="5">
    <source>
        <dbReference type="Proteomes" id="UP001151760"/>
    </source>
</evidence>
<dbReference type="PANTHER" id="PTHR46148:SF59">
    <property type="entry name" value="NUCLEOTIDYLTRANSFERASE, RIBONUCLEASE H"/>
    <property type="match status" value="1"/>
</dbReference>
<dbReference type="PANTHER" id="PTHR46148">
    <property type="entry name" value="CHROMO DOMAIN-CONTAINING PROTEIN"/>
    <property type="match status" value="1"/>
</dbReference>
<keyword evidence="2" id="KW-0472">Membrane</keyword>
<feature type="compositionally biased region" description="Polar residues" evidence="1">
    <location>
        <begin position="272"/>
        <end position="282"/>
    </location>
</feature>
<reference evidence="4" key="2">
    <citation type="submission" date="2022-01" db="EMBL/GenBank/DDBJ databases">
        <authorList>
            <person name="Yamashiro T."/>
            <person name="Shiraishi A."/>
            <person name="Satake H."/>
            <person name="Nakayama K."/>
        </authorList>
    </citation>
    <scope>NUCLEOTIDE SEQUENCE</scope>
</reference>
<gene>
    <name evidence="4" type="ORF">Tco_0706018</name>
</gene>
<dbReference type="Pfam" id="PF24626">
    <property type="entry name" value="SH3_Tf2-1"/>
    <property type="match status" value="1"/>
</dbReference>
<dbReference type="InterPro" id="IPR056924">
    <property type="entry name" value="SH3_Tf2-1"/>
</dbReference>
<evidence type="ECO:0000256" key="2">
    <source>
        <dbReference type="SAM" id="Phobius"/>
    </source>
</evidence>
<accession>A0ABQ4Y7Q4</accession>